<organism evidence="1 2">
    <name type="scientific">Pseudoalteromonas marina</name>
    <dbReference type="NCBI Taxonomy" id="267375"/>
    <lineage>
        <taxon>Bacteria</taxon>
        <taxon>Pseudomonadati</taxon>
        <taxon>Pseudomonadota</taxon>
        <taxon>Gammaproteobacteria</taxon>
        <taxon>Alteromonadales</taxon>
        <taxon>Pseudoalteromonadaceae</taxon>
        <taxon>Pseudoalteromonas</taxon>
    </lineage>
</organism>
<protein>
    <submittedName>
        <fullName evidence="1">Uncharacterized protein</fullName>
    </submittedName>
</protein>
<evidence type="ECO:0000313" key="1">
    <source>
        <dbReference type="EMBL" id="MDP2567130.1"/>
    </source>
</evidence>
<accession>A0ABT9FK04</accession>
<name>A0ABT9FK04_9GAMM</name>
<reference evidence="1" key="1">
    <citation type="submission" date="2023-07" db="EMBL/GenBank/DDBJ databases">
        <title>Genome content predicts the carbon catabolic preferences of heterotrophic bacteria.</title>
        <authorList>
            <person name="Gralka M."/>
        </authorList>
    </citation>
    <scope>NUCLEOTIDE SEQUENCE</scope>
    <source>
        <strain evidence="1">4G09</strain>
    </source>
</reference>
<dbReference type="RefSeq" id="WP_305473478.1">
    <property type="nucleotide sequence ID" value="NZ_JAUYVT010000037.1"/>
</dbReference>
<dbReference type="Proteomes" id="UP001177212">
    <property type="component" value="Unassembled WGS sequence"/>
</dbReference>
<dbReference type="EMBL" id="JAUYVT010000037">
    <property type="protein sequence ID" value="MDP2567130.1"/>
    <property type="molecule type" value="Genomic_DNA"/>
</dbReference>
<evidence type="ECO:0000313" key="2">
    <source>
        <dbReference type="Proteomes" id="UP001177212"/>
    </source>
</evidence>
<keyword evidence="2" id="KW-1185">Reference proteome</keyword>
<gene>
    <name evidence="1" type="ORF">Q8W34_21050</name>
</gene>
<sequence>MENQLPEHIEQDLVAGFTLTDPDDGFQRCKKISQTKYLFRCDVNGEVFEEEIDTDTIDKIEAIDGYYDSIEEVFEIYGNYNANMIIAECHFENICPMEIPT</sequence>
<proteinExistence type="predicted"/>
<comment type="caution">
    <text evidence="1">The sequence shown here is derived from an EMBL/GenBank/DDBJ whole genome shotgun (WGS) entry which is preliminary data.</text>
</comment>